<accession>A0A1D1YF75</accession>
<evidence type="ECO:0000313" key="2">
    <source>
        <dbReference type="EMBL" id="JAT53287.1"/>
    </source>
</evidence>
<proteinExistence type="predicted"/>
<dbReference type="AlphaFoldDB" id="A0A1D1YF75"/>
<gene>
    <name evidence="2" type="primary">LHY_3</name>
    <name evidence="2" type="ORF">g.17616</name>
</gene>
<feature type="non-terminal residue" evidence="2">
    <location>
        <position position="1"/>
    </location>
</feature>
<feature type="compositionally biased region" description="Basic and acidic residues" evidence="1">
    <location>
        <begin position="9"/>
        <end position="21"/>
    </location>
</feature>
<name>A0A1D1YF75_9ARAE</name>
<organism evidence="2">
    <name type="scientific">Anthurium amnicola</name>
    <dbReference type="NCBI Taxonomy" id="1678845"/>
    <lineage>
        <taxon>Eukaryota</taxon>
        <taxon>Viridiplantae</taxon>
        <taxon>Streptophyta</taxon>
        <taxon>Embryophyta</taxon>
        <taxon>Tracheophyta</taxon>
        <taxon>Spermatophyta</taxon>
        <taxon>Magnoliopsida</taxon>
        <taxon>Liliopsida</taxon>
        <taxon>Araceae</taxon>
        <taxon>Pothoideae</taxon>
        <taxon>Potheae</taxon>
        <taxon>Anthurium</taxon>
    </lineage>
</organism>
<feature type="region of interest" description="Disordered" evidence="1">
    <location>
        <begin position="47"/>
        <end position="79"/>
    </location>
</feature>
<protein>
    <submittedName>
        <fullName evidence="2">Protein LHY</fullName>
    </submittedName>
</protein>
<reference evidence="2" key="1">
    <citation type="submission" date="2015-07" db="EMBL/GenBank/DDBJ databases">
        <title>Transcriptome Assembly of Anthurium amnicola.</title>
        <authorList>
            <person name="Suzuki J."/>
        </authorList>
    </citation>
    <scope>NUCLEOTIDE SEQUENCE</scope>
</reference>
<dbReference type="EMBL" id="GDJX01014649">
    <property type="protein sequence ID" value="JAT53287.1"/>
    <property type="molecule type" value="Transcribed_RNA"/>
</dbReference>
<feature type="region of interest" description="Disordered" evidence="1">
    <location>
        <begin position="1"/>
        <end position="21"/>
    </location>
</feature>
<feature type="compositionally biased region" description="Polar residues" evidence="1">
    <location>
        <begin position="50"/>
        <end position="64"/>
    </location>
</feature>
<sequence length="120" mass="13282">LPQSFSPPHTKDGMTEKAKEGKEAAALTVDINHKVCGATDVAHFQGLDKNYSTPKDSNMGQGLLTNEIGPGKLKSRRTGFKPYKRCSMEVKESRAAPMEEKENKRIRLEGESLDVFIKTC</sequence>
<evidence type="ECO:0000256" key="1">
    <source>
        <dbReference type="SAM" id="MobiDB-lite"/>
    </source>
</evidence>